<dbReference type="InterPro" id="IPR001173">
    <property type="entry name" value="Glyco_trans_2-like"/>
</dbReference>
<feature type="transmembrane region" description="Helical" evidence="4">
    <location>
        <begin position="292"/>
        <end position="311"/>
    </location>
</feature>
<dbReference type="Gene3D" id="3.90.550.10">
    <property type="entry name" value="Spore Coat Polysaccharide Biosynthesis Protein SpsA, Chain A"/>
    <property type="match status" value="1"/>
</dbReference>
<evidence type="ECO:0000256" key="3">
    <source>
        <dbReference type="ARBA" id="ARBA00022679"/>
    </source>
</evidence>
<comment type="caution">
    <text evidence="6">The sequence shown here is derived from an EMBL/GenBank/DDBJ whole genome shotgun (WGS) entry which is preliminary data.</text>
</comment>
<protein>
    <submittedName>
        <fullName evidence="6">Glycosyltransferase family 2 protein</fullName>
    </submittedName>
</protein>
<dbReference type="PANTHER" id="PTHR43630:SF1">
    <property type="entry name" value="POLY-BETA-1,6-N-ACETYL-D-GLUCOSAMINE SYNTHASE"/>
    <property type="match status" value="1"/>
</dbReference>
<feature type="domain" description="Glycosyltransferase 2-like" evidence="5">
    <location>
        <begin position="48"/>
        <end position="179"/>
    </location>
</feature>
<proteinExistence type="inferred from homology"/>
<feature type="transmembrane region" description="Helical" evidence="4">
    <location>
        <begin position="351"/>
        <end position="371"/>
    </location>
</feature>
<gene>
    <name evidence="6" type="ORF">ENJ15_05230</name>
</gene>
<organism evidence="6">
    <name type="scientific">Caldithrix abyssi</name>
    <dbReference type="NCBI Taxonomy" id="187145"/>
    <lineage>
        <taxon>Bacteria</taxon>
        <taxon>Pseudomonadati</taxon>
        <taxon>Calditrichota</taxon>
        <taxon>Calditrichia</taxon>
        <taxon>Calditrichales</taxon>
        <taxon>Calditrichaceae</taxon>
        <taxon>Caldithrix</taxon>
    </lineage>
</organism>
<dbReference type="AlphaFoldDB" id="A0A7V5RPJ5"/>
<dbReference type="Proteomes" id="UP000885771">
    <property type="component" value="Unassembled WGS sequence"/>
</dbReference>
<feature type="transmembrane region" description="Helical" evidence="4">
    <location>
        <begin position="6"/>
        <end position="29"/>
    </location>
</feature>
<keyword evidence="3" id="KW-0808">Transferase</keyword>
<sequence>MILEMVFWFLLFLLVYIYAGYPVLSMVLAKMFPSREPAPPQEWPSLTMVISAYNEETVIAEKLNNSLQLDYPRDRFQIVVISDASEDKTDDIVSHHDDGRVSLIRVEGRRGKTHGISVVVPQLKSELVVFSDANAIYKKDALKKLVAHFADEKVGYVVGNAQYYKENQSSAGEHESTYWDMEVKLKMYESRLSSVVGGDGAIYAIRTSLFLPMEDDDINDFVNPLQIITQGYRGVFEAGAVCYEHTADSFEKEIGRKRRIVNRSWRGLMKNKSVLNPFKTGFHAFQVFSHKMLRWLGGVFLLAFFIVNIFLWREHWIYQLSLAAQILFFLLALTGRVLVRRNGSAPFLFSTPYYFMAVNFASIMGIIDNYLGRKYTTWQTIREA</sequence>
<dbReference type="CDD" id="cd06439">
    <property type="entry name" value="CESA_like_1"/>
    <property type="match status" value="1"/>
</dbReference>
<reference evidence="6" key="1">
    <citation type="journal article" date="2020" name="mSystems">
        <title>Genome- and Community-Level Interaction Insights into Carbon Utilization and Element Cycling Functions of Hydrothermarchaeota in Hydrothermal Sediment.</title>
        <authorList>
            <person name="Zhou Z."/>
            <person name="Liu Y."/>
            <person name="Xu W."/>
            <person name="Pan J."/>
            <person name="Luo Z.H."/>
            <person name="Li M."/>
        </authorList>
    </citation>
    <scope>NUCLEOTIDE SEQUENCE [LARGE SCALE GENOMIC DNA]</scope>
    <source>
        <strain evidence="6">HyVt-460</strain>
    </source>
</reference>
<keyword evidence="4" id="KW-1133">Transmembrane helix</keyword>
<evidence type="ECO:0000313" key="6">
    <source>
        <dbReference type="EMBL" id="HHM02396.1"/>
    </source>
</evidence>
<feature type="transmembrane region" description="Helical" evidence="4">
    <location>
        <begin position="317"/>
        <end position="339"/>
    </location>
</feature>
<dbReference type="PANTHER" id="PTHR43630">
    <property type="entry name" value="POLY-BETA-1,6-N-ACETYL-D-GLUCOSAMINE SYNTHASE"/>
    <property type="match status" value="1"/>
</dbReference>
<comment type="similarity">
    <text evidence="1">Belongs to the glycosyltransferase 2 family.</text>
</comment>
<name>A0A7V5RPJ5_CALAY</name>
<dbReference type="InterPro" id="IPR029044">
    <property type="entry name" value="Nucleotide-diphossugar_trans"/>
</dbReference>
<evidence type="ECO:0000256" key="2">
    <source>
        <dbReference type="ARBA" id="ARBA00022676"/>
    </source>
</evidence>
<dbReference type="Pfam" id="PF00535">
    <property type="entry name" value="Glycos_transf_2"/>
    <property type="match status" value="1"/>
</dbReference>
<evidence type="ECO:0000256" key="4">
    <source>
        <dbReference type="SAM" id="Phobius"/>
    </source>
</evidence>
<evidence type="ECO:0000259" key="5">
    <source>
        <dbReference type="Pfam" id="PF00535"/>
    </source>
</evidence>
<evidence type="ECO:0000256" key="1">
    <source>
        <dbReference type="ARBA" id="ARBA00006739"/>
    </source>
</evidence>
<keyword evidence="4" id="KW-0472">Membrane</keyword>
<accession>A0A7V5RPJ5</accession>
<keyword evidence="2" id="KW-0328">Glycosyltransferase</keyword>
<dbReference type="EMBL" id="DRLI01000198">
    <property type="protein sequence ID" value="HHM02396.1"/>
    <property type="molecule type" value="Genomic_DNA"/>
</dbReference>
<dbReference type="GO" id="GO:0016757">
    <property type="term" value="F:glycosyltransferase activity"/>
    <property type="evidence" value="ECO:0007669"/>
    <property type="project" value="UniProtKB-KW"/>
</dbReference>
<dbReference type="SUPFAM" id="SSF53448">
    <property type="entry name" value="Nucleotide-diphospho-sugar transferases"/>
    <property type="match status" value="1"/>
</dbReference>
<keyword evidence="4" id="KW-0812">Transmembrane</keyword>